<accession>A0A1R3GWR2</accession>
<name>A0A1R3GWR2_COCAP</name>
<reference evidence="1 2" key="1">
    <citation type="submission" date="2013-09" db="EMBL/GenBank/DDBJ databases">
        <title>Corchorus capsularis genome sequencing.</title>
        <authorList>
            <person name="Alam M."/>
            <person name="Haque M.S."/>
            <person name="Islam M.S."/>
            <person name="Emdad E.M."/>
            <person name="Islam M.M."/>
            <person name="Ahmed B."/>
            <person name="Halim A."/>
            <person name="Hossen Q.M.M."/>
            <person name="Hossain M.Z."/>
            <person name="Ahmed R."/>
            <person name="Khan M.M."/>
            <person name="Islam R."/>
            <person name="Rashid M.M."/>
            <person name="Khan S.A."/>
            <person name="Rahman M.S."/>
            <person name="Alam M."/>
        </authorList>
    </citation>
    <scope>NUCLEOTIDE SEQUENCE [LARGE SCALE GENOMIC DNA]</scope>
    <source>
        <strain evidence="2">cv. CVL-1</strain>
        <tissue evidence="1">Whole seedling</tissue>
    </source>
</reference>
<evidence type="ECO:0000313" key="2">
    <source>
        <dbReference type="Proteomes" id="UP000188268"/>
    </source>
</evidence>
<keyword evidence="2" id="KW-1185">Reference proteome</keyword>
<dbReference type="Proteomes" id="UP000188268">
    <property type="component" value="Unassembled WGS sequence"/>
</dbReference>
<gene>
    <name evidence="1" type="ORF">CCACVL1_22772</name>
</gene>
<evidence type="ECO:0000313" key="1">
    <source>
        <dbReference type="EMBL" id="OMO62519.1"/>
    </source>
</evidence>
<feature type="non-terminal residue" evidence="1">
    <location>
        <position position="1"/>
    </location>
</feature>
<protein>
    <submittedName>
        <fullName evidence="1">Uncharacterized protein</fullName>
    </submittedName>
</protein>
<sequence length="30" mass="3419">HQCTPHPEPINYSEFNFATAELDICKVNSL</sequence>
<dbReference type="EMBL" id="AWWV01013231">
    <property type="protein sequence ID" value="OMO62519.1"/>
    <property type="molecule type" value="Genomic_DNA"/>
</dbReference>
<dbReference type="AlphaFoldDB" id="A0A1R3GWR2"/>
<proteinExistence type="predicted"/>
<comment type="caution">
    <text evidence="1">The sequence shown here is derived from an EMBL/GenBank/DDBJ whole genome shotgun (WGS) entry which is preliminary data.</text>
</comment>
<organism evidence="1 2">
    <name type="scientific">Corchorus capsularis</name>
    <name type="common">Jute</name>
    <dbReference type="NCBI Taxonomy" id="210143"/>
    <lineage>
        <taxon>Eukaryota</taxon>
        <taxon>Viridiplantae</taxon>
        <taxon>Streptophyta</taxon>
        <taxon>Embryophyta</taxon>
        <taxon>Tracheophyta</taxon>
        <taxon>Spermatophyta</taxon>
        <taxon>Magnoliopsida</taxon>
        <taxon>eudicotyledons</taxon>
        <taxon>Gunneridae</taxon>
        <taxon>Pentapetalae</taxon>
        <taxon>rosids</taxon>
        <taxon>malvids</taxon>
        <taxon>Malvales</taxon>
        <taxon>Malvaceae</taxon>
        <taxon>Grewioideae</taxon>
        <taxon>Apeibeae</taxon>
        <taxon>Corchorus</taxon>
    </lineage>
</organism>
<dbReference type="Gramene" id="OMO62519">
    <property type="protein sequence ID" value="OMO62519"/>
    <property type="gene ID" value="CCACVL1_22772"/>
</dbReference>